<evidence type="ECO:0000313" key="1">
    <source>
        <dbReference type="EMBL" id="KAH7910242.1"/>
    </source>
</evidence>
<keyword evidence="2" id="KW-1185">Reference proteome</keyword>
<proteinExistence type="predicted"/>
<gene>
    <name evidence="1" type="ORF">BJ138DRAFT_132744</name>
</gene>
<reference evidence="1" key="1">
    <citation type="journal article" date="2021" name="New Phytol.">
        <title>Evolutionary innovations through gain and loss of genes in the ectomycorrhizal Boletales.</title>
        <authorList>
            <person name="Wu G."/>
            <person name="Miyauchi S."/>
            <person name="Morin E."/>
            <person name="Kuo A."/>
            <person name="Drula E."/>
            <person name="Varga T."/>
            <person name="Kohler A."/>
            <person name="Feng B."/>
            <person name="Cao Y."/>
            <person name="Lipzen A."/>
            <person name="Daum C."/>
            <person name="Hundley H."/>
            <person name="Pangilinan J."/>
            <person name="Johnson J."/>
            <person name="Barry K."/>
            <person name="LaButti K."/>
            <person name="Ng V."/>
            <person name="Ahrendt S."/>
            <person name="Min B."/>
            <person name="Choi I.G."/>
            <person name="Park H."/>
            <person name="Plett J.M."/>
            <person name="Magnuson J."/>
            <person name="Spatafora J.W."/>
            <person name="Nagy L.G."/>
            <person name="Henrissat B."/>
            <person name="Grigoriev I.V."/>
            <person name="Yang Z.L."/>
            <person name="Xu J."/>
            <person name="Martin F.M."/>
        </authorList>
    </citation>
    <scope>NUCLEOTIDE SEQUENCE</scope>
    <source>
        <strain evidence="1">ATCC 28755</strain>
    </source>
</reference>
<name>A0ACB8AAF1_9AGAM</name>
<accession>A0ACB8AAF1</accession>
<protein>
    <submittedName>
        <fullName evidence="1">Uncharacterized protein</fullName>
    </submittedName>
</protein>
<feature type="non-terminal residue" evidence="1">
    <location>
        <position position="1"/>
    </location>
</feature>
<sequence length="213" mass="23113">GVDSLNFADEELPPSYSFSPNFLSGETTLAIGPAETRLDPYSPSHTGWSTPRSIPVTALELPELPEYPASSVPPWETNVRPAERTGIIGSLVAAVRSYTNATETSASPRPRAGSMVTSHLPQSSVDVPDDGSPTIMPVPGHPLLKNGMLLVYPGQFFCMKCRNTGYKNYQPSNPCRKCWTNFSKPYNGRLFANLSSTSKQRALPVITPLRVSS</sequence>
<evidence type="ECO:0000313" key="2">
    <source>
        <dbReference type="Proteomes" id="UP000790377"/>
    </source>
</evidence>
<comment type="caution">
    <text evidence="1">The sequence shown here is derived from an EMBL/GenBank/DDBJ whole genome shotgun (WGS) entry which is preliminary data.</text>
</comment>
<dbReference type="Proteomes" id="UP000790377">
    <property type="component" value="Unassembled WGS sequence"/>
</dbReference>
<dbReference type="EMBL" id="MU267721">
    <property type="protein sequence ID" value="KAH7910242.1"/>
    <property type="molecule type" value="Genomic_DNA"/>
</dbReference>
<organism evidence="1 2">
    <name type="scientific">Hygrophoropsis aurantiaca</name>
    <dbReference type="NCBI Taxonomy" id="72124"/>
    <lineage>
        <taxon>Eukaryota</taxon>
        <taxon>Fungi</taxon>
        <taxon>Dikarya</taxon>
        <taxon>Basidiomycota</taxon>
        <taxon>Agaricomycotina</taxon>
        <taxon>Agaricomycetes</taxon>
        <taxon>Agaricomycetidae</taxon>
        <taxon>Boletales</taxon>
        <taxon>Coniophorineae</taxon>
        <taxon>Hygrophoropsidaceae</taxon>
        <taxon>Hygrophoropsis</taxon>
    </lineage>
</organism>